<sequence>MRFLFLWLVVWCVQSVADAHLFVYHRFGDDRHPSTNIPTEKLREQFTYFKERGYKVVPLEDVVQRIHAKEAIPDTWVVLTIDDNYKSFYDNGLALFKEFGYPFTLFVYTGATQRGYGDYATWEQLHEIGKYGELAFHSHEHPNMTQLDDDALKKDFETGMALFEKHLGKKARYFSYPYGEYDERVKAIASSYDFEAIINQNMGAVSHQSDLLNLDRSALGENSNLGTLLSYRHLNAKWLAPKTYPKDSKLNTVEVEIQEKTKQAGLYITGLGWQEIPVEEGIIRYTVDQTLTHDRTRLILSVGKKISTHILIKDH</sequence>
<evidence type="ECO:0000259" key="3">
    <source>
        <dbReference type="PROSITE" id="PS51677"/>
    </source>
</evidence>
<reference evidence="4 5" key="3">
    <citation type="submission" date="2021-02" db="EMBL/GenBank/DDBJ databases">
        <authorList>
            <person name="Merkel A.Y."/>
        </authorList>
    </citation>
    <scope>NUCLEOTIDE SEQUENCE [LARGE SCALE GENOMIC DNA]</scope>
    <source>
        <strain evidence="4 5">T05b</strain>
    </source>
</reference>
<accession>A0ABS2WR76</accession>
<dbReference type="EMBL" id="JAFHKK010000007">
    <property type="protein sequence ID" value="MBN2964097.1"/>
    <property type="molecule type" value="Genomic_DNA"/>
</dbReference>
<comment type="subcellular location">
    <subcellularLocation>
        <location evidence="1">Secreted</location>
    </subcellularLocation>
</comment>
<dbReference type="InterPro" id="IPR002509">
    <property type="entry name" value="NODB_dom"/>
</dbReference>
<name>A0ABS2WR76_9BACT</name>
<dbReference type="PANTHER" id="PTHR34216:SF3">
    <property type="entry name" value="POLY-BETA-1,6-N-ACETYL-D-GLUCOSAMINE N-DEACETYLASE"/>
    <property type="match status" value="1"/>
</dbReference>
<feature type="domain" description="NodB homology" evidence="3">
    <location>
        <begin position="75"/>
        <end position="315"/>
    </location>
</feature>
<reference evidence="4 5" key="2">
    <citation type="submission" date="2021-02" db="EMBL/GenBank/DDBJ databases">
        <title>Sulfurospirillum tamanensis sp. nov.</title>
        <authorList>
            <person name="Frolova A."/>
            <person name="Merkel A."/>
            <person name="Slobodkin A."/>
        </authorList>
    </citation>
    <scope>NUCLEOTIDE SEQUENCE [LARGE SCALE GENOMIC DNA]</scope>
    <source>
        <strain evidence="4 5">T05b</strain>
    </source>
</reference>
<keyword evidence="2" id="KW-0732">Signal</keyword>
<evidence type="ECO:0000256" key="1">
    <source>
        <dbReference type="ARBA" id="ARBA00004613"/>
    </source>
</evidence>
<organism evidence="4 5">
    <name type="scientific">Sulfurospirillum tamanense</name>
    <dbReference type="NCBI Taxonomy" id="2813362"/>
    <lineage>
        <taxon>Bacteria</taxon>
        <taxon>Pseudomonadati</taxon>
        <taxon>Campylobacterota</taxon>
        <taxon>Epsilonproteobacteria</taxon>
        <taxon>Campylobacterales</taxon>
        <taxon>Sulfurospirillaceae</taxon>
        <taxon>Sulfurospirillum</taxon>
    </lineage>
</organism>
<dbReference type="RefSeq" id="WP_205458645.1">
    <property type="nucleotide sequence ID" value="NZ_JAFHKK010000007.1"/>
</dbReference>
<protein>
    <submittedName>
        <fullName evidence="4">Polysaccharide deacetylase family protein</fullName>
    </submittedName>
</protein>
<dbReference type="PANTHER" id="PTHR34216">
    <property type="match status" value="1"/>
</dbReference>
<evidence type="ECO:0000256" key="2">
    <source>
        <dbReference type="ARBA" id="ARBA00022729"/>
    </source>
</evidence>
<reference evidence="5" key="1">
    <citation type="submission" date="2021-02" db="EMBL/GenBank/DDBJ databases">
        <title>Sulfurospirillum tamanensis sp. nov.</title>
        <authorList>
            <person name="Merkel A.Y."/>
        </authorList>
    </citation>
    <scope>NUCLEOTIDE SEQUENCE [LARGE SCALE GENOMIC DNA]</scope>
    <source>
        <strain evidence="5">T05b</strain>
    </source>
</reference>
<keyword evidence="5" id="KW-1185">Reference proteome</keyword>
<evidence type="ECO:0000313" key="4">
    <source>
        <dbReference type="EMBL" id="MBN2964097.1"/>
    </source>
</evidence>
<comment type="caution">
    <text evidence="4">The sequence shown here is derived from an EMBL/GenBank/DDBJ whole genome shotgun (WGS) entry which is preliminary data.</text>
</comment>
<proteinExistence type="predicted"/>
<dbReference type="PROSITE" id="PS51677">
    <property type="entry name" value="NODB"/>
    <property type="match status" value="1"/>
</dbReference>
<dbReference type="SUPFAM" id="SSF88713">
    <property type="entry name" value="Glycoside hydrolase/deacetylase"/>
    <property type="match status" value="1"/>
</dbReference>
<dbReference type="Pfam" id="PF01522">
    <property type="entry name" value="Polysacc_deac_1"/>
    <property type="match status" value="1"/>
</dbReference>
<dbReference type="InterPro" id="IPR011330">
    <property type="entry name" value="Glyco_hydro/deAcase_b/a-brl"/>
</dbReference>
<gene>
    <name evidence="4" type="ORF">JWV37_04845</name>
</gene>
<dbReference type="Proteomes" id="UP000703590">
    <property type="component" value="Unassembled WGS sequence"/>
</dbReference>
<dbReference type="CDD" id="cd10973">
    <property type="entry name" value="CE4_DAC_u4_5s"/>
    <property type="match status" value="1"/>
</dbReference>
<evidence type="ECO:0000313" key="5">
    <source>
        <dbReference type="Proteomes" id="UP000703590"/>
    </source>
</evidence>
<dbReference type="InterPro" id="IPR051398">
    <property type="entry name" value="Polysacch_Deacetylase"/>
</dbReference>
<dbReference type="Gene3D" id="3.20.20.370">
    <property type="entry name" value="Glycoside hydrolase/deacetylase"/>
    <property type="match status" value="1"/>
</dbReference>